<evidence type="ECO:0000313" key="2">
    <source>
        <dbReference type="EMBL" id="CAG7733081.1"/>
    </source>
</evidence>
<dbReference type="Proteomes" id="UP000708208">
    <property type="component" value="Unassembled WGS sequence"/>
</dbReference>
<proteinExistence type="predicted"/>
<evidence type="ECO:0000313" key="3">
    <source>
        <dbReference type="Proteomes" id="UP000708208"/>
    </source>
</evidence>
<dbReference type="EMBL" id="CAJVCH010242537">
    <property type="protein sequence ID" value="CAG7733081.1"/>
    <property type="molecule type" value="Genomic_DNA"/>
</dbReference>
<feature type="compositionally biased region" description="Low complexity" evidence="1">
    <location>
        <begin position="21"/>
        <end position="33"/>
    </location>
</feature>
<feature type="region of interest" description="Disordered" evidence="1">
    <location>
        <begin position="1"/>
        <end position="61"/>
    </location>
</feature>
<evidence type="ECO:0000256" key="1">
    <source>
        <dbReference type="SAM" id="MobiDB-lite"/>
    </source>
</evidence>
<organism evidence="2 3">
    <name type="scientific">Allacma fusca</name>
    <dbReference type="NCBI Taxonomy" id="39272"/>
    <lineage>
        <taxon>Eukaryota</taxon>
        <taxon>Metazoa</taxon>
        <taxon>Ecdysozoa</taxon>
        <taxon>Arthropoda</taxon>
        <taxon>Hexapoda</taxon>
        <taxon>Collembola</taxon>
        <taxon>Symphypleona</taxon>
        <taxon>Sminthuridae</taxon>
        <taxon>Allacma</taxon>
    </lineage>
</organism>
<dbReference type="AlphaFoldDB" id="A0A8J2KDJ8"/>
<feature type="non-terminal residue" evidence="2">
    <location>
        <position position="61"/>
    </location>
</feature>
<name>A0A8J2KDJ8_9HEXA</name>
<accession>A0A8J2KDJ8</accession>
<protein>
    <submittedName>
        <fullName evidence="2">Uncharacterized protein</fullName>
    </submittedName>
</protein>
<comment type="caution">
    <text evidence="2">The sequence shown here is derived from an EMBL/GenBank/DDBJ whole genome shotgun (WGS) entry which is preliminary data.</text>
</comment>
<gene>
    <name evidence="2" type="ORF">AFUS01_LOCUS21549</name>
</gene>
<sequence>MDTPISNLVDPEITEGRRIRSSPVVGTSSSSSGDFPNGDYVAVDLSGSDTVGEESNILGSS</sequence>
<reference evidence="2" key="1">
    <citation type="submission" date="2021-06" db="EMBL/GenBank/DDBJ databases">
        <authorList>
            <person name="Hodson N. C."/>
            <person name="Mongue J. A."/>
            <person name="Jaron S. K."/>
        </authorList>
    </citation>
    <scope>NUCLEOTIDE SEQUENCE</scope>
</reference>
<keyword evidence="3" id="KW-1185">Reference proteome</keyword>